<dbReference type="Proteomes" id="UP000823388">
    <property type="component" value="Chromosome 2N"/>
</dbReference>
<evidence type="ECO:0000313" key="2">
    <source>
        <dbReference type="EMBL" id="KAG2632076.1"/>
    </source>
</evidence>
<proteinExistence type="predicted"/>
<gene>
    <name evidence="2" type="ORF">PVAP13_2NG062146</name>
</gene>
<feature type="compositionally biased region" description="Basic residues" evidence="1">
    <location>
        <begin position="51"/>
        <end position="73"/>
    </location>
</feature>
<evidence type="ECO:0000313" key="3">
    <source>
        <dbReference type="Proteomes" id="UP000823388"/>
    </source>
</evidence>
<comment type="caution">
    <text evidence="2">The sequence shown here is derived from an EMBL/GenBank/DDBJ whole genome shotgun (WGS) entry which is preliminary data.</text>
</comment>
<feature type="region of interest" description="Disordered" evidence="1">
    <location>
        <begin position="1"/>
        <end position="192"/>
    </location>
</feature>
<dbReference type="AlphaFoldDB" id="A0A8T0VEU5"/>
<organism evidence="2 3">
    <name type="scientific">Panicum virgatum</name>
    <name type="common">Blackwell switchgrass</name>
    <dbReference type="NCBI Taxonomy" id="38727"/>
    <lineage>
        <taxon>Eukaryota</taxon>
        <taxon>Viridiplantae</taxon>
        <taxon>Streptophyta</taxon>
        <taxon>Embryophyta</taxon>
        <taxon>Tracheophyta</taxon>
        <taxon>Spermatophyta</taxon>
        <taxon>Magnoliopsida</taxon>
        <taxon>Liliopsida</taxon>
        <taxon>Poales</taxon>
        <taxon>Poaceae</taxon>
        <taxon>PACMAD clade</taxon>
        <taxon>Panicoideae</taxon>
        <taxon>Panicodae</taxon>
        <taxon>Paniceae</taxon>
        <taxon>Panicinae</taxon>
        <taxon>Panicum</taxon>
        <taxon>Panicum sect. Hiantes</taxon>
    </lineage>
</organism>
<accession>A0A8T0VEU5</accession>
<feature type="compositionally biased region" description="Basic residues" evidence="1">
    <location>
        <begin position="117"/>
        <end position="133"/>
    </location>
</feature>
<dbReference type="EMBL" id="CM029040">
    <property type="protein sequence ID" value="KAG2632076.1"/>
    <property type="molecule type" value="Genomic_DNA"/>
</dbReference>
<name>A0A8T0VEU5_PANVG</name>
<evidence type="ECO:0000256" key="1">
    <source>
        <dbReference type="SAM" id="MobiDB-lite"/>
    </source>
</evidence>
<sequence>MRRHSPPSLPPAALASHPLARRRRTRASTEQNSGATVAAGHARAGGERPRQVHARAGKRPRPSSISGRRRASWRRTPSSPPPPPSTPRQHGGGLAAERPRRGGSSGAARWGSGGRGALRRRSNGRRQSVHGRRSTTATLPPPSSVSGRRWASRAWMRTAGRRPGAGGGREERPQAGPTPRTGRPLSRLICRA</sequence>
<keyword evidence="3" id="KW-1185">Reference proteome</keyword>
<protein>
    <submittedName>
        <fullName evidence="2">Uncharacterized protein</fullName>
    </submittedName>
</protein>
<reference evidence="2" key="1">
    <citation type="submission" date="2020-05" db="EMBL/GenBank/DDBJ databases">
        <title>WGS assembly of Panicum virgatum.</title>
        <authorList>
            <person name="Lovell J.T."/>
            <person name="Jenkins J."/>
            <person name="Shu S."/>
            <person name="Juenger T.E."/>
            <person name="Schmutz J."/>
        </authorList>
    </citation>
    <scope>NUCLEOTIDE SEQUENCE</scope>
    <source>
        <strain evidence="2">AP13</strain>
    </source>
</reference>